<name>U4R1I8_9FIRM</name>
<protein>
    <submittedName>
        <fullName evidence="2">Uncharacterized protein</fullName>
    </submittedName>
</protein>
<dbReference type="STRING" id="1330534.L323_09810"/>
<evidence type="ECO:0000256" key="1">
    <source>
        <dbReference type="SAM" id="Phobius"/>
    </source>
</evidence>
<dbReference type="OrthoDB" id="9896980at2"/>
<keyword evidence="1" id="KW-1133">Transmembrane helix</keyword>
<sequence length="69" mass="7798">MQLYTTAHVIQVFILGFIGGFFIGGLLVSSIKFKKVTDRRIVIRPIQRKIPSVATTEYPIVSTKNYKVV</sequence>
<comment type="caution">
    <text evidence="2">The sequence shown here is derived from an EMBL/GenBank/DDBJ whole genome shotgun (WGS) entry which is preliminary data.</text>
</comment>
<dbReference type="Proteomes" id="UP000016860">
    <property type="component" value="Unassembled WGS sequence"/>
</dbReference>
<keyword evidence="1" id="KW-0472">Membrane</keyword>
<reference evidence="2 3" key="1">
    <citation type="journal article" date="2013" name="Genome Announc.">
        <title>Draft Genome Sequence of the Cellulolytic Bacterium Clostridium papyrosolvens C7 (ATCC 700395).</title>
        <authorList>
            <person name="Zepeda V."/>
            <person name="Dassa B."/>
            <person name="Borovok I."/>
            <person name="Lamed R."/>
            <person name="Bayer E.A."/>
            <person name="Cate J.H."/>
        </authorList>
    </citation>
    <scope>NUCLEOTIDE SEQUENCE [LARGE SCALE GENOMIC DNA]</scope>
    <source>
        <strain evidence="2 3">C7</strain>
    </source>
</reference>
<feature type="transmembrane region" description="Helical" evidence="1">
    <location>
        <begin position="12"/>
        <end position="31"/>
    </location>
</feature>
<dbReference type="RefSeq" id="WP_020815495.1">
    <property type="nucleotide sequence ID" value="NZ_ATAY01000031.1"/>
</dbReference>
<organism evidence="2 3">
    <name type="scientific">Ruminiclostridium papyrosolvens C7</name>
    <dbReference type="NCBI Taxonomy" id="1330534"/>
    <lineage>
        <taxon>Bacteria</taxon>
        <taxon>Bacillati</taxon>
        <taxon>Bacillota</taxon>
        <taxon>Clostridia</taxon>
        <taxon>Eubacteriales</taxon>
        <taxon>Oscillospiraceae</taxon>
        <taxon>Ruminiclostridium</taxon>
    </lineage>
</organism>
<evidence type="ECO:0000313" key="2">
    <source>
        <dbReference type="EMBL" id="EPR12041.1"/>
    </source>
</evidence>
<dbReference type="PATRIC" id="fig|1330534.3.peg.1959"/>
<gene>
    <name evidence="2" type="ORF">L323_09810</name>
</gene>
<accession>U4R1I8</accession>
<proteinExistence type="predicted"/>
<keyword evidence="1" id="KW-0812">Transmembrane</keyword>
<dbReference type="EMBL" id="ATAY01000031">
    <property type="protein sequence ID" value="EPR12041.1"/>
    <property type="molecule type" value="Genomic_DNA"/>
</dbReference>
<evidence type="ECO:0000313" key="3">
    <source>
        <dbReference type="Proteomes" id="UP000016860"/>
    </source>
</evidence>
<dbReference type="AlphaFoldDB" id="U4R1I8"/>